<evidence type="ECO:0000313" key="3">
    <source>
        <dbReference type="Proteomes" id="UP000285023"/>
    </source>
</evidence>
<dbReference type="RefSeq" id="WP_119532698.1">
    <property type="nucleotide sequence ID" value="NZ_QXTF01000001.1"/>
</dbReference>
<dbReference type="PANTHER" id="PTHR43265">
    <property type="entry name" value="ESTERASE ESTD"/>
    <property type="match status" value="1"/>
</dbReference>
<dbReference type="InterPro" id="IPR022742">
    <property type="entry name" value="Hydrolase_4"/>
</dbReference>
<keyword evidence="3" id="KW-1185">Reference proteome</keyword>
<accession>A0A418Q3Y2</accession>
<evidence type="ECO:0000259" key="1">
    <source>
        <dbReference type="Pfam" id="PF12146"/>
    </source>
</evidence>
<dbReference type="InterPro" id="IPR029058">
    <property type="entry name" value="AB_hydrolase_fold"/>
</dbReference>
<sequence length="310" mass="31893">MSVLLALTVLAAAAVSERPIHAPGPEARLAGTLLDAGEGSPVVLIVPGSGPTDRDGNNPLGVTAASYRLLAKGLARKGISSVRIDKRGMFGSKAAIADANKATIADYATDVHNWIKSVRSETAAGCIWIAGHSEGALVALTAAQRPDDICGVITVAGPGRKLGAVMRNQLKSNPANAPILDAALSALDTLEEGKTVDATTLPAPLQPMFNAAVQPFLIDILARDPANLAASLRVPLLVIQGDNDIQVGVDDAKLLAAAQPAARLAIVRGANHLLKVPAGTDRLANLASYGDPSLPIAPEVVEEIAKFVKH</sequence>
<dbReference type="GO" id="GO:0052689">
    <property type="term" value="F:carboxylic ester hydrolase activity"/>
    <property type="evidence" value="ECO:0007669"/>
    <property type="project" value="TreeGrafter"/>
</dbReference>
<protein>
    <submittedName>
        <fullName evidence="2">Alpha/beta fold hydrolase</fullName>
    </submittedName>
</protein>
<dbReference type="Gene3D" id="3.40.50.1820">
    <property type="entry name" value="alpha/beta hydrolase"/>
    <property type="match status" value="1"/>
</dbReference>
<reference evidence="2 3" key="1">
    <citation type="submission" date="2018-09" db="EMBL/GenBank/DDBJ databases">
        <title>Sphingomonas sp. DAC4.</title>
        <authorList>
            <person name="Seo T."/>
        </authorList>
    </citation>
    <scope>NUCLEOTIDE SEQUENCE [LARGE SCALE GENOMIC DNA]</scope>
    <source>
        <strain evidence="2 3">DAC4</strain>
    </source>
</reference>
<dbReference type="OrthoDB" id="9809549at2"/>
<keyword evidence="2" id="KW-0378">Hydrolase</keyword>
<feature type="domain" description="Serine aminopeptidase S33" evidence="1">
    <location>
        <begin position="64"/>
        <end position="156"/>
    </location>
</feature>
<dbReference type="Proteomes" id="UP000285023">
    <property type="component" value="Unassembled WGS sequence"/>
</dbReference>
<name>A0A418Q3Y2_9SPHN</name>
<comment type="caution">
    <text evidence="2">The sequence shown here is derived from an EMBL/GenBank/DDBJ whole genome shotgun (WGS) entry which is preliminary data.</text>
</comment>
<proteinExistence type="predicted"/>
<dbReference type="Pfam" id="PF12146">
    <property type="entry name" value="Hydrolase_4"/>
    <property type="match status" value="1"/>
</dbReference>
<dbReference type="SUPFAM" id="SSF53474">
    <property type="entry name" value="alpha/beta-Hydrolases"/>
    <property type="match status" value="1"/>
</dbReference>
<dbReference type="InterPro" id="IPR053145">
    <property type="entry name" value="AB_hydrolase_Est10"/>
</dbReference>
<dbReference type="AlphaFoldDB" id="A0A418Q3Y2"/>
<evidence type="ECO:0000313" key="2">
    <source>
        <dbReference type="EMBL" id="RIX32600.1"/>
    </source>
</evidence>
<dbReference type="EMBL" id="QXTF01000001">
    <property type="protein sequence ID" value="RIX32600.1"/>
    <property type="molecule type" value="Genomic_DNA"/>
</dbReference>
<organism evidence="2 3">
    <name type="scientific">Sphingomonas edaphi</name>
    <dbReference type="NCBI Taxonomy" id="2315689"/>
    <lineage>
        <taxon>Bacteria</taxon>
        <taxon>Pseudomonadati</taxon>
        <taxon>Pseudomonadota</taxon>
        <taxon>Alphaproteobacteria</taxon>
        <taxon>Sphingomonadales</taxon>
        <taxon>Sphingomonadaceae</taxon>
        <taxon>Sphingomonas</taxon>
    </lineage>
</organism>
<dbReference type="PANTHER" id="PTHR43265:SF1">
    <property type="entry name" value="ESTERASE ESTD"/>
    <property type="match status" value="1"/>
</dbReference>
<gene>
    <name evidence="2" type="ORF">D3M59_06670</name>
</gene>